<evidence type="ECO:0000313" key="2">
    <source>
        <dbReference type="EMBL" id="AJT41740.1"/>
    </source>
</evidence>
<feature type="transmembrane region" description="Helical" evidence="1">
    <location>
        <begin position="183"/>
        <end position="201"/>
    </location>
</feature>
<dbReference type="RefSeq" id="WP_045075310.1">
    <property type="nucleotide sequence ID" value="NZ_CP011005.1"/>
</dbReference>
<dbReference type="KEGG" id="ari:UM93_09845"/>
<keyword evidence="1" id="KW-0472">Membrane</keyword>
<keyword evidence="3" id="KW-1185">Reference proteome</keyword>
<evidence type="ECO:0000313" key="3">
    <source>
        <dbReference type="Proteomes" id="UP000061839"/>
    </source>
</evidence>
<dbReference type="AlphaFoldDB" id="A0A0D4C011"/>
<name>A0A0D4C011_9MICC</name>
<keyword evidence="1" id="KW-0812">Transmembrane</keyword>
<reference evidence="2 3" key="1">
    <citation type="journal article" date="2015" name="Genome Announc.">
        <title>Complete Genome Sequencing of Protease-Producing Novel Arthrobacter sp. Strain IHBB 11108 Using PacBio Single-Molecule Real-Time Sequencing Technology.</title>
        <authorList>
            <person name="Kiran S."/>
            <person name="Swarnkar M.K."/>
            <person name="Pal M."/>
            <person name="Thakur R."/>
            <person name="Tewari R."/>
            <person name="Singh A.K."/>
            <person name="Gulati A."/>
        </authorList>
    </citation>
    <scope>NUCLEOTIDE SEQUENCE [LARGE SCALE GENOMIC DNA]</scope>
    <source>
        <strain evidence="2 3">IHBB 11108</strain>
    </source>
</reference>
<keyword evidence="1" id="KW-1133">Transmembrane helix</keyword>
<sequence length="520" mass="55455">MIKIIGSALLGAGIAALLVSFLVPVWWLIALGVTGITLGFIWLLLRGMARSVLGGFRGDPKEFREVTANGQLAWAEILGLSRTGMVINDSDHGVELSLGVLPHAGYPFKTKTRTLIPITEMPGYQPGTRIAVRMSGKYPGVVVVEKNPPAEFLRSVPRAGATSFVGVPEFPGAVPKGRSKLSAVLQIAAFLLAAAMVVVPFKDPVISFFQGNSEKFAGVNALSEEYGNHVIEELKKVTGGTKFTSINFYPGRVRAEAPTTPGSNKVDDFSYDAGGASREGPSSIQPQKFDDEVFDVGKLSFANLQSFIDRAPELTKVANGKVTMVRLDRWSAKPAVFTISVSGDYGDGSVAVSTSGVGLWVETEDEKTVILHSLLEPANLPVAFKELQLALKGQKITQLTLTPQSLEAQVDAGAGSASTGIWTYSAGSVSFAKQNLAGGIGSVAERSFPLPQLSPKQIQTTFKQLKGTDSQRLTISREVSLSINSGEEWKGGELVFTYTSQDSEGQMVSISTNAQGVRRP</sequence>
<proteinExistence type="predicted"/>
<accession>A0A0D4C011</accession>
<organism evidence="2 3">
    <name type="scientific">Psychromicrobium lacuslunae</name>
    <dbReference type="NCBI Taxonomy" id="1618207"/>
    <lineage>
        <taxon>Bacteria</taxon>
        <taxon>Bacillati</taxon>
        <taxon>Actinomycetota</taxon>
        <taxon>Actinomycetes</taxon>
        <taxon>Micrococcales</taxon>
        <taxon>Micrococcaceae</taxon>
        <taxon>Psychromicrobium</taxon>
    </lineage>
</organism>
<dbReference type="Proteomes" id="UP000061839">
    <property type="component" value="Chromosome"/>
</dbReference>
<dbReference type="PATRIC" id="fig|1618207.4.peg.1996"/>
<dbReference type="EMBL" id="CP011005">
    <property type="protein sequence ID" value="AJT41740.1"/>
    <property type="molecule type" value="Genomic_DNA"/>
</dbReference>
<dbReference type="STRING" id="1618207.UM93_09845"/>
<feature type="transmembrane region" description="Helical" evidence="1">
    <location>
        <begin position="25"/>
        <end position="45"/>
    </location>
</feature>
<dbReference type="HOGENOM" id="CLU_523424_0_0_11"/>
<dbReference type="OrthoDB" id="4965912at2"/>
<gene>
    <name evidence="2" type="ORF">UM93_09845</name>
</gene>
<protein>
    <submittedName>
        <fullName evidence="2">Uncharacterized protein</fullName>
    </submittedName>
</protein>
<evidence type="ECO:0000256" key="1">
    <source>
        <dbReference type="SAM" id="Phobius"/>
    </source>
</evidence>